<dbReference type="InterPro" id="IPR045886">
    <property type="entry name" value="ThiF/MoeB/HesA"/>
</dbReference>
<dbReference type="PANTHER" id="PTHR10953:SF247">
    <property type="entry name" value="SLL6053 PROTEIN"/>
    <property type="match status" value="1"/>
</dbReference>
<dbReference type="InterPro" id="IPR022500">
    <property type="entry name" value="PRTRC_ThiF"/>
</dbReference>
<name>A9AVB0_HERA2</name>
<evidence type="ECO:0000313" key="2">
    <source>
        <dbReference type="EMBL" id="ABX03188.1"/>
    </source>
</evidence>
<reference evidence="2 3" key="1">
    <citation type="journal article" date="2011" name="Stand. Genomic Sci.">
        <title>Complete genome sequence of the filamentous gliding predatory bacterium Herpetosiphon aurantiacus type strain (114-95(T)).</title>
        <authorList>
            <person name="Kiss H."/>
            <person name="Nett M."/>
            <person name="Domin N."/>
            <person name="Martin K."/>
            <person name="Maresca J.A."/>
            <person name="Copeland A."/>
            <person name="Lapidus A."/>
            <person name="Lucas S."/>
            <person name="Berry K.W."/>
            <person name="Glavina Del Rio T."/>
            <person name="Dalin E."/>
            <person name="Tice H."/>
            <person name="Pitluck S."/>
            <person name="Richardson P."/>
            <person name="Bruce D."/>
            <person name="Goodwin L."/>
            <person name="Han C."/>
            <person name="Detter J.C."/>
            <person name="Schmutz J."/>
            <person name="Brettin T."/>
            <person name="Land M."/>
            <person name="Hauser L."/>
            <person name="Kyrpides N.C."/>
            <person name="Ivanova N."/>
            <person name="Goker M."/>
            <person name="Woyke T."/>
            <person name="Klenk H.P."/>
            <person name="Bryant D.A."/>
        </authorList>
    </citation>
    <scope>NUCLEOTIDE SEQUENCE [LARGE SCALE GENOMIC DNA]</scope>
    <source>
        <strain evidence="3">ATCC 23779 / DSM 785 / 114-95</strain>
    </source>
</reference>
<dbReference type="KEGG" id="hau:Haur_0540"/>
<organism evidence="2 3">
    <name type="scientific">Herpetosiphon aurantiacus (strain ATCC 23779 / DSM 785 / 114-95)</name>
    <dbReference type="NCBI Taxonomy" id="316274"/>
    <lineage>
        <taxon>Bacteria</taxon>
        <taxon>Bacillati</taxon>
        <taxon>Chloroflexota</taxon>
        <taxon>Chloroflexia</taxon>
        <taxon>Herpetosiphonales</taxon>
        <taxon>Herpetosiphonaceae</taxon>
        <taxon>Herpetosiphon</taxon>
    </lineage>
</organism>
<dbReference type="HOGENOM" id="CLU_070016_0_0_0"/>
<dbReference type="Pfam" id="PF00899">
    <property type="entry name" value="ThiF"/>
    <property type="match status" value="1"/>
</dbReference>
<sequence>MQMLSFEPIAPFVIGNQSRFHITIVGAGGTGSYIVQTVARLMAHANEKGSPKIDVTLVDGDTIEAKNIGRQLFAPAEIGRNKAQSLATRFNQALGLKIQAIPTMIDQYSLPHVDRYQWHQSAALDKRPYSIVVGAVDNAEARKVIHDGLAKYVFNLWIDSGNHEHGGQVLVGNCVAPHKLKGSFALEGMVQSLPAPSLMAPSLITPPEPLPESQQLDCATAMENNRQSLLINQQMASIVGQYLHQIIFTQRLTTFETIVDMSTLTMRSTPITVSNVAQCLGVTSAFLKGINA</sequence>
<dbReference type="GO" id="GO:0005737">
    <property type="term" value="C:cytoplasm"/>
    <property type="evidence" value="ECO:0007669"/>
    <property type="project" value="TreeGrafter"/>
</dbReference>
<dbReference type="eggNOG" id="COG0476">
    <property type="taxonomic scope" value="Bacteria"/>
</dbReference>
<dbReference type="Gene3D" id="3.40.50.720">
    <property type="entry name" value="NAD(P)-binding Rossmann-like Domain"/>
    <property type="match status" value="1"/>
</dbReference>
<evidence type="ECO:0000259" key="1">
    <source>
        <dbReference type="Pfam" id="PF00899"/>
    </source>
</evidence>
<dbReference type="STRING" id="316274.Haur_0540"/>
<dbReference type="PANTHER" id="PTHR10953">
    <property type="entry name" value="UBIQUITIN-ACTIVATING ENZYME E1"/>
    <property type="match status" value="1"/>
</dbReference>
<dbReference type="AlphaFoldDB" id="A9AVB0"/>
<gene>
    <name evidence="2" type="ordered locus">Haur_0540</name>
</gene>
<dbReference type="Proteomes" id="UP000000787">
    <property type="component" value="Chromosome"/>
</dbReference>
<dbReference type="GO" id="GO:0008641">
    <property type="term" value="F:ubiquitin-like modifier activating enzyme activity"/>
    <property type="evidence" value="ECO:0007669"/>
    <property type="project" value="InterPro"/>
</dbReference>
<accession>A9AVB0</accession>
<feature type="domain" description="THIF-type NAD/FAD binding fold" evidence="1">
    <location>
        <begin position="19"/>
        <end position="181"/>
    </location>
</feature>
<proteinExistence type="predicted"/>
<protein>
    <submittedName>
        <fullName evidence="2">UBA/THIF-type NAD/FAD binding protein</fullName>
    </submittedName>
</protein>
<dbReference type="InParanoid" id="A9AVB0"/>
<dbReference type="SUPFAM" id="SSF69572">
    <property type="entry name" value="Activating enzymes of the ubiquitin-like proteins"/>
    <property type="match status" value="1"/>
</dbReference>
<evidence type="ECO:0000313" key="3">
    <source>
        <dbReference type="Proteomes" id="UP000000787"/>
    </source>
</evidence>
<dbReference type="BioCyc" id="HAUR316274:GHYA-549-MONOMER"/>
<dbReference type="GO" id="GO:0004792">
    <property type="term" value="F:thiosulfate-cyanide sulfurtransferase activity"/>
    <property type="evidence" value="ECO:0007669"/>
    <property type="project" value="TreeGrafter"/>
</dbReference>
<dbReference type="EMBL" id="CP000875">
    <property type="protein sequence ID" value="ABX03188.1"/>
    <property type="molecule type" value="Genomic_DNA"/>
</dbReference>
<dbReference type="InterPro" id="IPR000594">
    <property type="entry name" value="ThiF_NAD_FAD-bd"/>
</dbReference>
<keyword evidence="3" id="KW-1185">Reference proteome</keyword>
<dbReference type="GO" id="GO:0016779">
    <property type="term" value="F:nucleotidyltransferase activity"/>
    <property type="evidence" value="ECO:0007669"/>
    <property type="project" value="TreeGrafter"/>
</dbReference>
<dbReference type="InterPro" id="IPR035985">
    <property type="entry name" value="Ubiquitin-activating_enz"/>
</dbReference>
<dbReference type="CDD" id="cd01483">
    <property type="entry name" value="E1_enzyme_family"/>
    <property type="match status" value="1"/>
</dbReference>
<dbReference type="NCBIfam" id="TIGR03736">
    <property type="entry name" value="PRTRC_ThiF"/>
    <property type="match status" value="1"/>
</dbReference>